<feature type="coiled-coil region" evidence="14">
    <location>
        <begin position="449"/>
        <end position="481"/>
    </location>
</feature>
<keyword evidence="9" id="KW-0206">Cytoskeleton</keyword>
<evidence type="ECO:0000256" key="6">
    <source>
        <dbReference type="ARBA" id="ARBA00022846"/>
    </source>
</evidence>
<name>A0AAD8ZN74_9TELE</name>
<dbReference type="GO" id="GO:0005634">
    <property type="term" value="C:nucleus"/>
    <property type="evidence" value="ECO:0007669"/>
    <property type="project" value="UniProtKB-SubCell"/>
</dbReference>
<keyword evidence="10" id="KW-0539">Nucleus</keyword>
<evidence type="ECO:0000256" key="14">
    <source>
        <dbReference type="SAM" id="Coils"/>
    </source>
</evidence>
<protein>
    <recommendedName>
        <fullName evidence="4">Meiosis-specific nuclear structural protein 1</fullName>
    </recommendedName>
</protein>
<evidence type="ECO:0000313" key="17">
    <source>
        <dbReference type="Proteomes" id="UP001239994"/>
    </source>
</evidence>
<comment type="caution">
    <text evidence="16">The sequence shown here is derived from an EMBL/GenBank/DDBJ whole genome shotgun (WGS) entry which is preliminary data.</text>
</comment>
<organism evidence="16 17">
    <name type="scientific">Electrophorus voltai</name>
    <dbReference type="NCBI Taxonomy" id="2609070"/>
    <lineage>
        <taxon>Eukaryota</taxon>
        <taxon>Metazoa</taxon>
        <taxon>Chordata</taxon>
        <taxon>Craniata</taxon>
        <taxon>Vertebrata</taxon>
        <taxon>Euteleostomi</taxon>
        <taxon>Actinopterygii</taxon>
        <taxon>Neopterygii</taxon>
        <taxon>Teleostei</taxon>
        <taxon>Ostariophysi</taxon>
        <taxon>Gymnotiformes</taxon>
        <taxon>Gymnotoidei</taxon>
        <taxon>Gymnotidae</taxon>
        <taxon>Electrophorus</taxon>
    </lineage>
</organism>
<evidence type="ECO:0000313" key="16">
    <source>
        <dbReference type="EMBL" id="KAK1802207.1"/>
    </source>
</evidence>
<keyword evidence="6" id="KW-0282">Flagellum</keyword>
<dbReference type="EMBL" id="JAROKS010000007">
    <property type="protein sequence ID" value="KAK1802207.1"/>
    <property type="molecule type" value="Genomic_DNA"/>
</dbReference>
<keyword evidence="7 14" id="KW-0175">Coiled coil</keyword>
<evidence type="ECO:0000256" key="4">
    <source>
        <dbReference type="ARBA" id="ARBA00014813"/>
    </source>
</evidence>
<dbReference type="Pfam" id="PF13868">
    <property type="entry name" value="TPH"/>
    <property type="match status" value="1"/>
</dbReference>
<feature type="coiled-coil region" evidence="14">
    <location>
        <begin position="280"/>
        <end position="358"/>
    </location>
</feature>
<dbReference type="GO" id="GO:0051321">
    <property type="term" value="P:meiotic cell cycle"/>
    <property type="evidence" value="ECO:0007669"/>
    <property type="project" value="UniProtKB-KW"/>
</dbReference>
<proteinExistence type="inferred from homology"/>
<evidence type="ECO:0000256" key="11">
    <source>
        <dbReference type="ARBA" id="ARBA00023254"/>
    </source>
</evidence>
<dbReference type="InterPro" id="IPR043597">
    <property type="entry name" value="TPH_dom"/>
</dbReference>
<comment type="subcellular location">
    <subcellularLocation>
        <location evidence="2">Cytoplasm</location>
        <location evidence="2">Cytoskeleton</location>
        <location evidence="2">Flagellum axoneme</location>
    </subcellularLocation>
    <subcellularLocation>
        <location evidence="1">Nucleus</location>
    </subcellularLocation>
</comment>
<dbReference type="Proteomes" id="UP001239994">
    <property type="component" value="Unassembled WGS sequence"/>
</dbReference>
<evidence type="ECO:0000256" key="10">
    <source>
        <dbReference type="ARBA" id="ARBA00023242"/>
    </source>
</evidence>
<evidence type="ECO:0000256" key="3">
    <source>
        <dbReference type="ARBA" id="ARBA00009158"/>
    </source>
</evidence>
<keyword evidence="8" id="KW-0969">Cilium</keyword>
<feature type="coiled-coil region" evidence="14">
    <location>
        <begin position="146"/>
        <end position="240"/>
    </location>
</feature>
<evidence type="ECO:0000256" key="2">
    <source>
        <dbReference type="ARBA" id="ARBA00004611"/>
    </source>
</evidence>
<evidence type="ECO:0000259" key="15">
    <source>
        <dbReference type="Pfam" id="PF13868"/>
    </source>
</evidence>
<dbReference type="GO" id="GO:0044782">
    <property type="term" value="P:cilium organization"/>
    <property type="evidence" value="ECO:0007669"/>
    <property type="project" value="TreeGrafter"/>
</dbReference>
<dbReference type="AlphaFoldDB" id="A0AAD8ZN74"/>
<dbReference type="PANTHER" id="PTHR19265">
    <property type="entry name" value="MEIOSIS-SPECIFIC NUCLEAR STRUCTURAL PROTEIN 1"/>
    <property type="match status" value="1"/>
</dbReference>
<dbReference type="PANTHER" id="PTHR19265:SF0">
    <property type="entry name" value="MEIOSIS-SPECIFIC NUCLEAR STRUCTURAL PROTEIN 1"/>
    <property type="match status" value="1"/>
</dbReference>
<keyword evidence="5" id="KW-0963">Cytoplasm</keyword>
<keyword evidence="17" id="KW-1185">Reference proteome</keyword>
<evidence type="ECO:0000256" key="7">
    <source>
        <dbReference type="ARBA" id="ARBA00023054"/>
    </source>
</evidence>
<keyword evidence="11" id="KW-0469">Meiosis</keyword>
<dbReference type="InterPro" id="IPR026504">
    <property type="entry name" value="MNS1"/>
</dbReference>
<evidence type="ECO:0000256" key="12">
    <source>
        <dbReference type="ARBA" id="ARBA00023273"/>
    </source>
</evidence>
<evidence type="ECO:0000256" key="1">
    <source>
        <dbReference type="ARBA" id="ARBA00004123"/>
    </source>
</evidence>
<evidence type="ECO:0000256" key="5">
    <source>
        <dbReference type="ARBA" id="ARBA00022490"/>
    </source>
</evidence>
<evidence type="ECO:0000256" key="13">
    <source>
        <dbReference type="ARBA" id="ARBA00046114"/>
    </source>
</evidence>
<accession>A0AAD8ZN74</accession>
<evidence type="ECO:0000256" key="8">
    <source>
        <dbReference type="ARBA" id="ARBA00023069"/>
    </source>
</evidence>
<keyword evidence="12" id="KW-0966">Cell projection</keyword>
<comment type="similarity">
    <text evidence="3">Belongs to the MNS1 family.</text>
</comment>
<feature type="domain" description="Trichohyalin-plectin-homology" evidence="15">
    <location>
        <begin position="146"/>
        <end position="497"/>
    </location>
</feature>
<comment type="function">
    <text evidence="13">Microtubule inner protein (MIP) part of the dynein-decorated doublet microtubules (DMTs) in cilia axoneme, which is required for motile cilia beating. May play a role in the control of meiotic division and germ cell differentiation through regulation of pairing and recombination during meiosis. Required for sperm flagella assembly. May play a role in the assembly and function of the outer dynein arm-docking complex (ODA-DC). ODA-DC mediates outer dynein arms (ODA) binding onto the axonemal doublet microtubules.</text>
</comment>
<gene>
    <name evidence="16" type="ORF">P4O66_021873</name>
</gene>
<reference evidence="16" key="1">
    <citation type="submission" date="2023-03" db="EMBL/GenBank/DDBJ databases">
        <title>Electrophorus voltai genome.</title>
        <authorList>
            <person name="Bian C."/>
        </authorList>
    </citation>
    <scope>NUCLEOTIDE SEQUENCE</scope>
    <source>
        <strain evidence="16">CB-2022</strain>
        <tissue evidence="16">Muscle</tissue>
    </source>
</reference>
<evidence type="ECO:0000256" key="9">
    <source>
        <dbReference type="ARBA" id="ARBA00023212"/>
    </source>
</evidence>
<dbReference type="GO" id="GO:0031514">
    <property type="term" value="C:motile cilium"/>
    <property type="evidence" value="ECO:0007669"/>
    <property type="project" value="TreeGrafter"/>
</dbReference>
<sequence>MSYKQMKVLLEVSSEKLVIYTFPFDYLDGDIQAPMSQRRNMLHNHHQRMVAQLRLHEEKREEQAKRIIKETQIQANLISEERFERKRYLRKMHDEEFERQTEEAYLKAEQDRIFKEKQMAQEERMAKELARISFEKLKDEKMRQYIKENSVELRELEAKLKSAYLNRERAAQVAEKQAMKYEAMKVEAELTRKMRGEQERAAVEKEQQQQRRYEEVMRYQQDLEQQLVEKERERQEAYEEFLKEKLLVDEIVRKIYEEDQMERQLRLEKVKATKRYIEEFKKQQAEWRRMEREKMEEENRRILEFTKYQQRKEEDRMASAREREKAKEGLQKMLTEKMELERQQREEMERVREELYLEEQAETARQKEIEEMERRIRQRLDMQRTCQEQLAFRQFQRRAQEEEEETFRQSMLAKFAEDDRVEQMNAQRRRLKQQEHRHAVEKLIEERRRQYLADKEREAEERAMEQEREALRREIIEEERRRLLKLHATKLLGYLPKGIFREDDLEHFDEDFKSNFKKHQADIFSEEGWGEDE</sequence>